<keyword evidence="3" id="KW-1185">Reference proteome</keyword>
<comment type="caution">
    <text evidence="2">The sequence shown here is derived from an EMBL/GenBank/DDBJ whole genome shotgun (WGS) entry which is preliminary data.</text>
</comment>
<organism evidence="2 3">
    <name type="scientific">Dubosiella newyorkensis</name>
    <dbReference type="NCBI Taxonomy" id="1862672"/>
    <lineage>
        <taxon>Bacteria</taxon>
        <taxon>Bacillati</taxon>
        <taxon>Bacillota</taxon>
        <taxon>Erysipelotrichia</taxon>
        <taxon>Erysipelotrichales</taxon>
        <taxon>Erysipelotrichaceae</taxon>
        <taxon>Dubosiella</taxon>
    </lineage>
</organism>
<dbReference type="STRING" id="1862672.BO225_07270"/>
<feature type="domain" description="SpoVT-AbrB" evidence="1">
    <location>
        <begin position="10"/>
        <end position="55"/>
    </location>
</feature>
<dbReference type="SMART" id="SM00966">
    <property type="entry name" value="SpoVT_AbrB"/>
    <property type="match status" value="1"/>
</dbReference>
<dbReference type="GO" id="GO:0003677">
    <property type="term" value="F:DNA binding"/>
    <property type="evidence" value="ECO:0007669"/>
    <property type="project" value="InterPro"/>
</dbReference>
<dbReference type="EMBL" id="MPKA01000068">
    <property type="protein sequence ID" value="OLU46097.1"/>
    <property type="molecule type" value="Genomic_DNA"/>
</dbReference>
<name>A0A1U7NLY6_9FIRM</name>
<dbReference type="InterPro" id="IPR037914">
    <property type="entry name" value="SpoVT-AbrB_sf"/>
</dbReference>
<dbReference type="Proteomes" id="UP000186705">
    <property type="component" value="Unassembled WGS sequence"/>
</dbReference>
<sequence length="84" mass="9560">MTTLKGVKLSQWGNSQGIRLPKSIIELLKLNTGDDLGLEVKNNQLIVTPLRKRKTVAERFAEYRGPIELDEVFSDDDLRDGEYI</sequence>
<evidence type="ECO:0000313" key="3">
    <source>
        <dbReference type="Proteomes" id="UP000186705"/>
    </source>
</evidence>
<dbReference type="PANTHER" id="PTHR40516:SF1">
    <property type="entry name" value="ANTITOXIN CHPS-RELATED"/>
    <property type="match status" value="1"/>
</dbReference>
<evidence type="ECO:0000259" key="1">
    <source>
        <dbReference type="SMART" id="SM00966"/>
    </source>
</evidence>
<accession>A0A1U7NLY6</accession>
<dbReference type="Gene3D" id="2.10.260.10">
    <property type="match status" value="1"/>
</dbReference>
<evidence type="ECO:0000313" key="2">
    <source>
        <dbReference type="EMBL" id="OLU46097.1"/>
    </source>
</evidence>
<dbReference type="RefSeq" id="WP_076341610.1">
    <property type="nucleotide sequence ID" value="NZ_CAJTMI010000028.1"/>
</dbReference>
<dbReference type="AlphaFoldDB" id="A0A1U7NLY6"/>
<dbReference type="GeneID" id="78275738"/>
<dbReference type="SUPFAM" id="SSF89447">
    <property type="entry name" value="AbrB/MazE/MraZ-like"/>
    <property type="match status" value="1"/>
</dbReference>
<dbReference type="InterPro" id="IPR007159">
    <property type="entry name" value="SpoVT-AbrB_dom"/>
</dbReference>
<reference evidence="2 3" key="1">
    <citation type="submission" date="2016-11" db="EMBL/GenBank/DDBJ databases">
        <title>Description of two novel members of the family Erysipelotrichaceae: Ileibacterium lipovorans gen. nov., sp. nov. and Dubosiella newyorkensis, gen. nov., sp. nov.</title>
        <authorList>
            <person name="Cox L.M."/>
            <person name="Sohn J."/>
            <person name="Tyrrell K.L."/>
            <person name="Citron D.M."/>
            <person name="Lawson P.A."/>
            <person name="Patel N.B."/>
            <person name="Iizumi T."/>
            <person name="Perez-Perez G.I."/>
            <person name="Goldstein E.J."/>
            <person name="Blaser M.J."/>
        </authorList>
    </citation>
    <scope>NUCLEOTIDE SEQUENCE [LARGE SCALE GENOMIC DNA]</scope>
    <source>
        <strain evidence="2 3">NYU-BL-A4</strain>
    </source>
</reference>
<dbReference type="PANTHER" id="PTHR40516">
    <property type="entry name" value="ANTITOXIN CHPS-RELATED"/>
    <property type="match status" value="1"/>
</dbReference>
<dbReference type="InterPro" id="IPR039052">
    <property type="entry name" value="Antitox_PemI-like"/>
</dbReference>
<gene>
    <name evidence="2" type="ORF">BO225_07270</name>
</gene>
<dbReference type="Pfam" id="PF04014">
    <property type="entry name" value="MazE_antitoxin"/>
    <property type="match status" value="1"/>
</dbReference>
<dbReference type="GO" id="GO:0097351">
    <property type="term" value="F:toxin sequestering activity"/>
    <property type="evidence" value="ECO:0007669"/>
    <property type="project" value="InterPro"/>
</dbReference>
<dbReference type="OrthoDB" id="9795766at2"/>
<protein>
    <recommendedName>
        <fullName evidence="1">SpoVT-AbrB domain-containing protein</fullName>
    </recommendedName>
</protein>
<proteinExistence type="predicted"/>